<reference evidence="6" key="1">
    <citation type="journal article" date="2019" name="Int. J. Syst. Evol. Microbiol.">
        <title>The Global Catalogue of Microorganisms (GCM) 10K type strain sequencing project: providing services to taxonomists for standard genome sequencing and annotation.</title>
        <authorList>
            <consortium name="The Broad Institute Genomics Platform"/>
            <consortium name="The Broad Institute Genome Sequencing Center for Infectious Disease"/>
            <person name="Wu L."/>
            <person name="Ma J."/>
        </authorList>
    </citation>
    <scope>NUCLEOTIDE SEQUENCE [LARGE SCALE GENOMIC DNA]</scope>
    <source>
        <strain evidence="6">KCTC 19466</strain>
    </source>
</reference>
<dbReference type="InterPro" id="IPR040442">
    <property type="entry name" value="Pyrv_kinase-like_dom_sf"/>
</dbReference>
<evidence type="ECO:0000313" key="6">
    <source>
        <dbReference type="Proteomes" id="UP000642819"/>
    </source>
</evidence>
<evidence type="ECO:0000256" key="2">
    <source>
        <dbReference type="ARBA" id="ARBA00022723"/>
    </source>
</evidence>
<evidence type="ECO:0000256" key="1">
    <source>
        <dbReference type="ARBA" id="ARBA00005568"/>
    </source>
</evidence>
<dbReference type="Pfam" id="PF03328">
    <property type="entry name" value="HpcH_HpaI"/>
    <property type="match status" value="1"/>
</dbReference>
<dbReference type="InterPro" id="IPR015813">
    <property type="entry name" value="Pyrv/PenolPyrv_kinase-like_dom"/>
</dbReference>
<dbReference type="Proteomes" id="UP000642819">
    <property type="component" value="Unassembled WGS sequence"/>
</dbReference>
<sequence length="256" mass="27287">MPVPEFKIKQRLQDGERLTGCLLRMPAEETVEMLAVTGFDFVLIDCEHGPADLIDLRQHIALIQLHGMTPLVRVGLNEHQLILRALDQGAEGIVAPHIDSAHDAEDLVQAVHYPPLGHRGFATYSRAGGFGTVPADTHREKSLNGTLTLAMLESPEATRNAGEILSCPGIDGYLIGTADLNASLGDGDLSFKESVAEIHRQAVAAGGYRADLASSLSGAEESFDDGAQLIVYNLAHIMMALFADLVPDARGSAGNS</sequence>
<proteinExistence type="inferred from homology"/>
<evidence type="ECO:0000256" key="3">
    <source>
        <dbReference type="ARBA" id="ARBA00023239"/>
    </source>
</evidence>
<accession>A0ABQ3GAU5</accession>
<dbReference type="InterPro" id="IPR050251">
    <property type="entry name" value="HpcH-HpaI_aldolase"/>
</dbReference>
<name>A0ABQ3GAU5_9MICC</name>
<comment type="similarity">
    <text evidence="1">Belongs to the HpcH/HpaI aldolase family.</text>
</comment>
<keyword evidence="6" id="KW-1185">Reference proteome</keyword>
<organism evidence="5 6">
    <name type="scientific">Zhihengliuella salsuginis</name>
    <dbReference type="NCBI Taxonomy" id="578222"/>
    <lineage>
        <taxon>Bacteria</taxon>
        <taxon>Bacillati</taxon>
        <taxon>Actinomycetota</taxon>
        <taxon>Actinomycetes</taxon>
        <taxon>Micrococcales</taxon>
        <taxon>Micrococcaceae</taxon>
        <taxon>Zhihengliuella</taxon>
    </lineage>
</organism>
<dbReference type="RefSeq" id="WP_189348318.1">
    <property type="nucleotide sequence ID" value="NZ_BMXK01000001.1"/>
</dbReference>
<dbReference type="Gene3D" id="3.20.20.60">
    <property type="entry name" value="Phosphoenolpyruvate-binding domains"/>
    <property type="match status" value="1"/>
</dbReference>
<keyword evidence="2" id="KW-0479">Metal-binding</keyword>
<dbReference type="PANTHER" id="PTHR30502">
    <property type="entry name" value="2-KETO-3-DEOXY-L-RHAMNONATE ALDOLASE"/>
    <property type="match status" value="1"/>
</dbReference>
<evidence type="ECO:0000313" key="5">
    <source>
        <dbReference type="EMBL" id="GHD00080.1"/>
    </source>
</evidence>
<dbReference type="SUPFAM" id="SSF51621">
    <property type="entry name" value="Phosphoenolpyruvate/pyruvate domain"/>
    <property type="match status" value="1"/>
</dbReference>
<dbReference type="InterPro" id="IPR005000">
    <property type="entry name" value="Aldolase/citrate-lyase_domain"/>
</dbReference>
<gene>
    <name evidence="5" type="ORF">GCM10008096_02910</name>
</gene>
<evidence type="ECO:0000259" key="4">
    <source>
        <dbReference type="Pfam" id="PF03328"/>
    </source>
</evidence>
<protein>
    <recommendedName>
        <fullName evidence="4">HpcH/HpaI aldolase/citrate lyase domain-containing protein</fullName>
    </recommendedName>
</protein>
<comment type="caution">
    <text evidence="5">The sequence shown here is derived from an EMBL/GenBank/DDBJ whole genome shotgun (WGS) entry which is preliminary data.</text>
</comment>
<keyword evidence="3" id="KW-0456">Lyase</keyword>
<dbReference type="EMBL" id="BMXK01000001">
    <property type="protein sequence ID" value="GHD00080.1"/>
    <property type="molecule type" value="Genomic_DNA"/>
</dbReference>
<dbReference type="PANTHER" id="PTHR30502:SF0">
    <property type="entry name" value="PHOSPHOENOLPYRUVATE CARBOXYLASE FAMILY PROTEIN"/>
    <property type="match status" value="1"/>
</dbReference>
<feature type="domain" description="HpcH/HpaI aldolase/citrate lyase" evidence="4">
    <location>
        <begin position="29"/>
        <end position="206"/>
    </location>
</feature>